<sequence>MDNINSNENTVIACEERKLLALEATWEIEQLSILIIEISDKLDAETLAFRGLGARIKELNSTIMSAIGDENMENNELYMEIHKRPHPDNLKHI</sequence>
<dbReference type="AlphaFoldDB" id="A0A1I7GUE9"/>
<dbReference type="OrthoDB" id="8566292at2"/>
<dbReference type="EMBL" id="FPBL01000003">
    <property type="protein sequence ID" value="SFU52067.1"/>
    <property type="molecule type" value="Genomic_DNA"/>
</dbReference>
<gene>
    <name evidence="1" type="ORF">SAMN05216339_103182</name>
</gene>
<evidence type="ECO:0000313" key="2">
    <source>
        <dbReference type="Proteomes" id="UP000183926"/>
    </source>
</evidence>
<organism evidence="1 2">
    <name type="scientific">Nitrosomonas eutropha</name>
    <dbReference type="NCBI Taxonomy" id="916"/>
    <lineage>
        <taxon>Bacteria</taxon>
        <taxon>Pseudomonadati</taxon>
        <taxon>Pseudomonadota</taxon>
        <taxon>Betaproteobacteria</taxon>
        <taxon>Nitrosomonadales</taxon>
        <taxon>Nitrosomonadaceae</taxon>
        <taxon>Nitrosomonas</taxon>
    </lineage>
</organism>
<accession>A0A1I7GUE9</accession>
<dbReference type="Proteomes" id="UP000183926">
    <property type="component" value="Unassembled WGS sequence"/>
</dbReference>
<protein>
    <submittedName>
        <fullName evidence="1">Uncharacterized protein</fullName>
    </submittedName>
</protein>
<name>A0A1I7GUE9_9PROT</name>
<reference evidence="1 2" key="1">
    <citation type="submission" date="2016-10" db="EMBL/GenBank/DDBJ databases">
        <authorList>
            <person name="de Groot N.N."/>
        </authorList>
    </citation>
    <scope>NUCLEOTIDE SEQUENCE [LARGE SCALE GENOMIC DNA]</scope>
    <source>
        <strain evidence="1 2">Nm24</strain>
    </source>
</reference>
<proteinExistence type="predicted"/>
<dbReference type="RefSeq" id="WP_074927765.1">
    <property type="nucleotide sequence ID" value="NZ_FPBL01000003.1"/>
</dbReference>
<evidence type="ECO:0000313" key="1">
    <source>
        <dbReference type="EMBL" id="SFU52067.1"/>
    </source>
</evidence>